<organism evidence="1 2">
    <name type="scientific">Petrimonas mucosa</name>
    <dbReference type="NCBI Taxonomy" id="1642646"/>
    <lineage>
        <taxon>Bacteria</taxon>
        <taxon>Pseudomonadati</taxon>
        <taxon>Bacteroidota</taxon>
        <taxon>Bacteroidia</taxon>
        <taxon>Bacteroidales</taxon>
        <taxon>Dysgonomonadaceae</taxon>
        <taxon>Petrimonas</taxon>
    </lineage>
</organism>
<evidence type="ECO:0000313" key="2">
    <source>
        <dbReference type="Proteomes" id="UP000178485"/>
    </source>
</evidence>
<dbReference type="STRING" id="1642646.ING2E5A_2134"/>
<protein>
    <submittedName>
        <fullName evidence="1">Uncharacterized protein</fullName>
    </submittedName>
</protein>
<gene>
    <name evidence="1" type="ORF">ING2E5A_2134</name>
</gene>
<sequence>MNYKQIVMKAIVENRENNTSYVSYFERQAKIAEQEMYKPTDFFDGCVNVIRLYKEKIISAYEKRYTENDLTLKYYKKAKEQGLTTDEKGETIQNHIDYIERDKLFVKNRGYKTNTDFGCELDKDGNISQSIFDTKVTLRWYEVEQIEQELLKAKQEILPTPTDSSLQQPLINLPDKVLTFLAETKCENGQTFIDKVKPYPLKWLQNKQLARELLTHEKIKGTLKTSTVEKQAINIFVDKDNMPLRLAKNKRIASNDSDKLSEFLATL</sequence>
<dbReference type="EMBL" id="LT608328">
    <property type="protein sequence ID" value="SCM58947.1"/>
    <property type="molecule type" value="Genomic_DNA"/>
</dbReference>
<dbReference type="AlphaFoldDB" id="A0A1G4G8T5"/>
<accession>A0A1G4G8T5</accession>
<evidence type="ECO:0000313" key="1">
    <source>
        <dbReference type="EMBL" id="SCM58947.1"/>
    </source>
</evidence>
<reference evidence="1 2" key="1">
    <citation type="submission" date="2016-08" db="EMBL/GenBank/DDBJ databases">
        <authorList>
            <person name="Seilhamer J.J."/>
        </authorList>
    </citation>
    <scope>NUCLEOTIDE SEQUENCE [LARGE SCALE GENOMIC DNA]</scope>
    <source>
        <strain evidence="1">ING2-E5A</strain>
    </source>
</reference>
<name>A0A1G4G8T5_9BACT</name>
<keyword evidence="2" id="KW-1185">Reference proteome</keyword>
<dbReference type="Proteomes" id="UP000178485">
    <property type="component" value="Chromosome i"/>
</dbReference>
<dbReference type="KEGG" id="pmuc:ING2E5A_2134"/>
<dbReference type="RefSeq" id="WP_154670076.1">
    <property type="nucleotide sequence ID" value="NZ_LT608328.1"/>
</dbReference>
<proteinExistence type="predicted"/>